<comment type="subcellular location">
    <subcellularLocation>
        <location evidence="1 7">Cytoplasm</location>
    </subcellularLocation>
</comment>
<name>A0ABY5P9J0_9LACT</name>
<dbReference type="EMBL" id="CP102453">
    <property type="protein sequence ID" value="UUX35417.1"/>
    <property type="molecule type" value="Genomic_DNA"/>
</dbReference>
<dbReference type="InterPro" id="IPR023214">
    <property type="entry name" value="HAD_sf"/>
</dbReference>
<dbReference type="GO" id="GO:0016787">
    <property type="term" value="F:hydrolase activity"/>
    <property type="evidence" value="ECO:0007669"/>
    <property type="project" value="UniProtKB-KW"/>
</dbReference>
<keyword evidence="5 7" id="KW-0119">Carbohydrate metabolism</keyword>
<keyword evidence="3" id="KW-0479">Metal-binding</keyword>
<protein>
    <recommendedName>
        <fullName evidence="6 7">D,D-heptose 1,7-bisphosphate phosphatase</fullName>
        <ecNumber evidence="7">3.1.3.-</ecNumber>
    </recommendedName>
</protein>
<dbReference type="InterPro" id="IPR006543">
    <property type="entry name" value="Histidinol-phos"/>
</dbReference>
<organism evidence="8 9">
    <name type="scientific">Fundicoccus culcitae</name>
    <dbReference type="NCBI Taxonomy" id="2969821"/>
    <lineage>
        <taxon>Bacteria</taxon>
        <taxon>Bacillati</taxon>
        <taxon>Bacillota</taxon>
        <taxon>Bacilli</taxon>
        <taxon>Lactobacillales</taxon>
        <taxon>Aerococcaceae</taxon>
        <taxon>Fundicoccus</taxon>
    </lineage>
</organism>
<evidence type="ECO:0000256" key="2">
    <source>
        <dbReference type="ARBA" id="ARBA00022490"/>
    </source>
</evidence>
<evidence type="ECO:0000313" key="9">
    <source>
        <dbReference type="Proteomes" id="UP001315967"/>
    </source>
</evidence>
<dbReference type="SUPFAM" id="SSF56784">
    <property type="entry name" value="HAD-like"/>
    <property type="match status" value="1"/>
</dbReference>
<accession>A0ABY5P9J0</accession>
<keyword evidence="2 7" id="KW-0963">Cytoplasm</keyword>
<dbReference type="PIRSF" id="PIRSF004682">
    <property type="entry name" value="GmhB"/>
    <property type="match status" value="1"/>
</dbReference>
<evidence type="ECO:0000256" key="3">
    <source>
        <dbReference type="ARBA" id="ARBA00022723"/>
    </source>
</evidence>
<comment type="similarity">
    <text evidence="7">Belongs to the gmhB family.</text>
</comment>
<sequence>MNKAIFWDLLGTLGGASRSLLTEDFQLFKQAIPALRAATQKGYLNIIVSNQSQIAHGLMSLEDFNAAFFKLLNFLHAQGVMITGVYVCPHRTEDNCICKKPQPYFIEQAINTYQLKRQFSYVIGDSWANDMVLAKNTGLNSILVLTGEGVNSLMVARENWQDAQPTHIAKDCLDALAYV</sequence>
<proteinExistence type="inferred from homology"/>
<dbReference type="InterPro" id="IPR004446">
    <property type="entry name" value="Heptose_bisP_phosphatase"/>
</dbReference>
<evidence type="ECO:0000256" key="5">
    <source>
        <dbReference type="ARBA" id="ARBA00023277"/>
    </source>
</evidence>
<evidence type="ECO:0000256" key="4">
    <source>
        <dbReference type="ARBA" id="ARBA00022801"/>
    </source>
</evidence>
<dbReference type="NCBIfam" id="TIGR01656">
    <property type="entry name" value="Histidinol-ppas"/>
    <property type="match status" value="1"/>
</dbReference>
<dbReference type="InterPro" id="IPR006549">
    <property type="entry name" value="HAD-SF_hydro_IIIA"/>
</dbReference>
<evidence type="ECO:0000313" key="8">
    <source>
        <dbReference type="EMBL" id="UUX35417.1"/>
    </source>
</evidence>
<evidence type="ECO:0000256" key="7">
    <source>
        <dbReference type="PIRNR" id="PIRNR004682"/>
    </source>
</evidence>
<dbReference type="EC" id="3.1.3.-" evidence="7"/>
<dbReference type="Pfam" id="PF13242">
    <property type="entry name" value="Hydrolase_like"/>
    <property type="match status" value="1"/>
</dbReference>
<dbReference type="PANTHER" id="PTHR42891:SF1">
    <property type="entry name" value="D-GLYCERO-BETA-D-MANNO-HEPTOSE-1,7-BISPHOSPHATE 7-PHOSPHATASE"/>
    <property type="match status" value="1"/>
</dbReference>
<dbReference type="RefSeq" id="WP_313794905.1">
    <property type="nucleotide sequence ID" value="NZ_CP102453.1"/>
</dbReference>
<dbReference type="InterPro" id="IPR036412">
    <property type="entry name" value="HAD-like_sf"/>
</dbReference>
<evidence type="ECO:0000256" key="6">
    <source>
        <dbReference type="ARBA" id="ARBA00031828"/>
    </source>
</evidence>
<dbReference type="PANTHER" id="PTHR42891">
    <property type="entry name" value="D-GLYCERO-BETA-D-MANNO-HEPTOSE-1,7-BISPHOSPHATE 7-PHOSPHATASE"/>
    <property type="match status" value="1"/>
</dbReference>
<gene>
    <name evidence="8" type="ORF">NRE15_07170</name>
</gene>
<dbReference type="Proteomes" id="UP001315967">
    <property type="component" value="Chromosome"/>
</dbReference>
<keyword evidence="9" id="KW-1185">Reference proteome</keyword>
<evidence type="ECO:0000256" key="1">
    <source>
        <dbReference type="ARBA" id="ARBA00004496"/>
    </source>
</evidence>
<keyword evidence="4 7" id="KW-0378">Hydrolase</keyword>
<dbReference type="Gene3D" id="3.40.50.1000">
    <property type="entry name" value="HAD superfamily/HAD-like"/>
    <property type="match status" value="1"/>
</dbReference>
<reference evidence="8 9" key="1">
    <citation type="submission" date="2022-08" db="EMBL/GenBank/DDBJ databases">
        <title>Aerococcaceae sp. nov isolated from spoiled eye mask.</title>
        <authorList>
            <person name="Zhou G."/>
            <person name="Xie X.-B."/>
            <person name="Shi Q.-S."/>
            <person name="Wang Y.-S."/>
            <person name="Wen X."/>
            <person name="Peng H."/>
            <person name="Yang X.-J."/>
            <person name="Tao H.-B."/>
            <person name="Huang X.-M."/>
        </authorList>
    </citation>
    <scope>NUCLEOTIDE SEQUENCE [LARGE SCALE GENOMIC DNA]</scope>
    <source>
        <strain evidence="9">DM20194951</strain>
    </source>
</reference>
<dbReference type="NCBIfam" id="TIGR01662">
    <property type="entry name" value="HAD-SF-IIIA"/>
    <property type="match status" value="1"/>
</dbReference>